<feature type="domain" description="TMEM131L fifth Ig-like" evidence="12">
    <location>
        <begin position="1105"/>
        <end position="1168"/>
    </location>
</feature>
<evidence type="ECO:0000256" key="2">
    <source>
        <dbReference type="ARBA" id="ARBA00006682"/>
    </source>
</evidence>
<keyword evidence="6" id="KW-0472">Membrane</keyword>
<dbReference type="InterPro" id="IPR055436">
    <property type="entry name" value="Ig_TMEM131L_4"/>
</dbReference>
<keyword evidence="4" id="KW-0732">Signal</keyword>
<dbReference type="InterPro" id="IPR022113">
    <property type="entry name" value="TMEM131L_N"/>
</dbReference>
<feature type="compositionally biased region" description="Low complexity" evidence="7">
    <location>
        <begin position="1435"/>
        <end position="1454"/>
    </location>
</feature>
<feature type="region of interest" description="Disordered" evidence="7">
    <location>
        <begin position="1"/>
        <end position="38"/>
    </location>
</feature>
<protein>
    <submittedName>
        <fullName evidence="13">Uncharacterized protein</fullName>
    </submittedName>
</protein>
<feature type="compositionally biased region" description="Basic residues" evidence="7">
    <location>
        <begin position="1418"/>
        <end position="1434"/>
    </location>
</feature>
<evidence type="ECO:0000256" key="5">
    <source>
        <dbReference type="ARBA" id="ARBA00022989"/>
    </source>
</evidence>
<feature type="domain" description="TMEM131L fourth Ig-like" evidence="11">
    <location>
        <begin position="872"/>
        <end position="1036"/>
    </location>
</feature>
<evidence type="ECO:0000259" key="11">
    <source>
        <dbReference type="Pfam" id="PF24499"/>
    </source>
</evidence>
<evidence type="ECO:0000256" key="6">
    <source>
        <dbReference type="ARBA" id="ARBA00023136"/>
    </source>
</evidence>
<feature type="compositionally biased region" description="Low complexity" evidence="7">
    <location>
        <begin position="15"/>
        <end position="25"/>
    </location>
</feature>
<dbReference type="EMBL" id="VCGU01000007">
    <property type="protein sequence ID" value="TRY74022.1"/>
    <property type="molecule type" value="Genomic_DNA"/>
</dbReference>
<keyword evidence="5" id="KW-1133">Transmembrane helix</keyword>
<dbReference type="PANTHER" id="PTHR22050">
    <property type="entry name" value="RW1 PROTEIN HOMOLOG"/>
    <property type="match status" value="1"/>
</dbReference>
<keyword evidence="14" id="KW-1185">Reference proteome</keyword>
<evidence type="ECO:0000256" key="4">
    <source>
        <dbReference type="ARBA" id="ARBA00022729"/>
    </source>
</evidence>
<accession>A0A553P8L4</accession>
<evidence type="ECO:0000259" key="8">
    <source>
        <dbReference type="Pfam" id="PF12371"/>
    </source>
</evidence>
<evidence type="ECO:0000256" key="1">
    <source>
        <dbReference type="ARBA" id="ARBA00004479"/>
    </source>
</evidence>
<evidence type="ECO:0000313" key="13">
    <source>
        <dbReference type="EMBL" id="TRY74022.1"/>
    </source>
</evidence>
<feature type="region of interest" description="Disordered" evidence="7">
    <location>
        <begin position="92"/>
        <end position="128"/>
    </location>
</feature>
<feature type="domain" description="TMEM131L third Ig-like" evidence="10">
    <location>
        <begin position="491"/>
        <end position="574"/>
    </location>
</feature>
<feature type="region of interest" description="Disordered" evidence="7">
    <location>
        <begin position="1374"/>
        <end position="1470"/>
    </location>
</feature>
<dbReference type="Pfam" id="PF24495">
    <property type="entry name" value="Ig_TMEM131_2"/>
    <property type="match status" value="1"/>
</dbReference>
<dbReference type="InterPro" id="IPR039877">
    <property type="entry name" value="TMEM131-like"/>
</dbReference>
<feature type="region of interest" description="Disordered" evidence="7">
    <location>
        <begin position="1892"/>
        <end position="1981"/>
    </location>
</feature>
<dbReference type="GO" id="GO:0016020">
    <property type="term" value="C:membrane"/>
    <property type="evidence" value="ECO:0007669"/>
    <property type="project" value="UniProtKB-SubCell"/>
</dbReference>
<evidence type="ECO:0000259" key="12">
    <source>
        <dbReference type="Pfam" id="PF24501"/>
    </source>
</evidence>
<feature type="region of interest" description="Disordered" evidence="7">
    <location>
        <begin position="1277"/>
        <end position="1337"/>
    </location>
</feature>
<feature type="compositionally biased region" description="Polar residues" evidence="7">
    <location>
        <begin position="927"/>
        <end position="938"/>
    </location>
</feature>
<dbReference type="Proteomes" id="UP000318571">
    <property type="component" value="Chromosome 3"/>
</dbReference>
<comment type="subcellular location">
    <subcellularLocation>
        <location evidence="1">Membrane</location>
        <topology evidence="1">Single-pass type I membrane protein</topology>
    </subcellularLocation>
</comment>
<feature type="compositionally biased region" description="Basic and acidic residues" evidence="7">
    <location>
        <begin position="1455"/>
        <end position="1470"/>
    </location>
</feature>
<sequence length="1981" mass="217900">MTSPIPSVAALTLNPTRGPPLRARPAGGGPEPPFSRTASHPYLNAKKMCVVTSKRSFLLLLVFFETVCTKVGISEGLDPGFMPSDPNLRYLVEPNFPSSSHASSSSSSSSQNLPHYQHPDDGSEEISDEGETITVLGSPIKFDPPELNFEDQPLGMPIIRKVLVQNLNAESSIQMLSISGNTIHFQCSFFTDKVIPPLGNTTFDVVFLGREEGPVENTLYIHTSAGSFRFMVKASGTPNPYRLKPLVGVKMPLNSSYSPVIEMHNPHPEPIQVLEMFSSGGDLHLELPTGENEGPQAIWEIPPYQTKSVMKAYFVARNENNYTAYIRIKTNTTEAEFLYLPLEVEVSSQPGIYCPHEMIDFGLLPSGGPSRTIQLMVLNSGSKSISIQSVIATPVTEALVIDFKATKAMPGTEIPTVVAEVTFDSALVHAQGVHTGKIVIKSKNSQFKVTIPYRAEVLPGELSLNDRCTHFFLKYERNSKDEVILDPQPKEIRRNVSVTNQFRVPLAIHKVTLPPEAQLFFNVSQFEPIIIQPGQKVDLVELQLKEHAWKERLLDSHILLQTNISNMEIPLVCYHGQVTPFFPGSPSQQFLNFGTLGMSEKRDVYFTVINKNPVSVMLRGWGSNQTGALVELMGVDRGIERDILQRTNFSGMTRKLILPSGHYLVFRIGVNTRDQEGTIKASVFVETDHDALDVLFQYTVAEGSLHTVPKELVFEPAFPGKRSMLKLKVSSSFAQVMTVETVSPVPHDPRFNFIKDKRGGQISTGENSSIGKVIFDPGALCRESSDCYSGFSIRSKVGREWYQGTTLHSSTGDLAELDFALVQSQEKRFEKATQPTSVFNVTLSLDTDQVREFLFQARVNLAMPRVLPIHEIQFPLTQVGNTSFKEILLSNPSHHDVYFHLVPFSYYPNGPKLSSLMSTLWNGGESTRDNVNSANPDQTEQRNESRGGPSWKNYTQVHLDTFRIVSVSESASKSPLRAFGDDLEDKYGRPLHPNTKGFILKGGLTAKVRLRFRPTITGEFRQALVVRNNLTGVEIMDFTAQSVVGQMRFGPWTVGQEVHESPSEGFPVIKFEVKEKHLKDCFPDAKRQPHQAPLLTVRRSFKIKNTGMTSVYVSGFDIENQPCEGFGFRVLNCDGFSLKPEEQRDVDIAFSPDFTLAVVSRTISIHSTLSPPNQVLNFTMEATIPYPMLAMCSSVLPRPPWEWYLHLGINGLMALLGLIVILASCYESDQVVRTSMFSRHIIPFTPMAMRNDADRHARPPPNGQVFDLRNVHHEVTEELRQRHHLARGPAALNSRTSSSVSHNGEELRRRPSQPTPASPSPSETVRSDEPRVVPSPPSARISLVSLYRIAGIPMSVGRSVLSWFKWDRDSDALAGSVPHKQQPSAGSVEDLGSTSTLLTRSSEPSTPVQTKTPTPTAKGRKAKRQQKIAAKKRTQCSNNNYEEVETSSTTTECSNADHEERSNQSLSKEPHDLMNFTTQQEILETLSNKTHLQPPISSKSGATTGSSASGTPNGQPIHPKPGKGSHIANNKSNSSNAAPPKKAPHAVKPPLAVHAGKEEIPQVQPATEPTSKKNKPKEKSQATQRKDTSKLSSEVKKENQKNLTAKSSARPTASGFNSAPANGPSPSIPPHQSTNVRASLLSGDPGGETTASAPPAASFFNNDVAHHNSLVKPTQKPKVTPIGKILPEPKKIESPGTQFGPIGAKPRKSTWLDSPAEARPPNDFYSAVDKPPPPPSGPNSPLADFGTLTPLQRSTSSPFQAPPALDQSHVVPTAAPLANQNGSPHRSLMQDLQAERRQRTEEFLKSRNMEWPGFERSQLDFVSTLWDQPGLGPGVHEPANHWGSIVPSGRTWPEEDFGMSVNPRSSLPPAQHAPPVTANPLNEANLFEIWDGTAPQPRSNHVNGLPMGHVPHNGVLPDGLRLRSTGSPSLAPAHPPPPFLASHQHPQHQPHQQRQPSNGRSEETRPGLNDANWGSALFHKN</sequence>
<proteinExistence type="inferred from homology"/>
<feature type="domain" description="Transmembrane protein 131-like N-terminal" evidence="8">
    <location>
        <begin position="141"/>
        <end position="223"/>
    </location>
</feature>
<dbReference type="OMA" id="CFPGKLC"/>
<comment type="similarity">
    <text evidence="2">Belongs to the TMEM131 family.</text>
</comment>
<dbReference type="InterPro" id="IPR055437">
    <property type="entry name" value="TMEM131L_Ig_5"/>
</dbReference>
<dbReference type="Pfam" id="PF24498">
    <property type="entry name" value="Ig_TMEM131L_3"/>
    <property type="match status" value="1"/>
</dbReference>
<feature type="compositionally biased region" description="Basic and acidic residues" evidence="7">
    <location>
        <begin position="1577"/>
        <end position="1600"/>
    </location>
</feature>
<feature type="compositionally biased region" description="Polar residues" evidence="7">
    <location>
        <begin position="1293"/>
        <end position="1302"/>
    </location>
</feature>
<dbReference type="InterPro" id="IPR055435">
    <property type="entry name" value="Ig_TMEM131L_3"/>
</dbReference>
<feature type="compositionally biased region" description="Low complexity" evidence="7">
    <location>
        <begin position="1528"/>
        <end position="1554"/>
    </location>
</feature>
<evidence type="ECO:0000259" key="10">
    <source>
        <dbReference type="Pfam" id="PF24498"/>
    </source>
</evidence>
<feature type="compositionally biased region" description="Low complexity" evidence="7">
    <location>
        <begin position="1497"/>
        <end position="1511"/>
    </location>
</feature>
<organism evidence="13 14">
    <name type="scientific">Tigriopus californicus</name>
    <name type="common">Marine copepod</name>
    <dbReference type="NCBI Taxonomy" id="6832"/>
    <lineage>
        <taxon>Eukaryota</taxon>
        <taxon>Metazoa</taxon>
        <taxon>Ecdysozoa</taxon>
        <taxon>Arthropoda</taxon>
        <taxon>Crustacea</taxon>
        <taxon>Multicrustacea</taxon>
        <taxon>Hexanauplia</taxon>
        <taxon>Copepoda</taxon>
        <taxon>Harpacticoida</taxon>
        <taxon>Harpacticidae</taxon>
        <taxon>Tigriopus</taxon>
    </lineage>
</organism>
<dbReference type="OrthoDB" id="168404at2759"/>
<dbReference type="InterPro" id="IPR056311">
    <property type="entry name" value="TMEM131_Ig_2"/>
</dbReference>
<feature type="compositionally biased region" description="Polar residues" evidence="7">
    <location>
        <begin position="1601"/>
        <end position="1620"/>
    </location>
</feature>
<keyword evidence="3" id="KW-0812">Transmembrane</keyword>
<evidence type="ECO:0000256" key="7">
    <source>
        <dbReference type="SAM" id="MobiDB-lite"/>
    </source>
</evidence>
<dbReference type="Pfam" id="PF24501">
    <property type="entry name" value="Ig_TMEM131L_5"/>
    <property type="match status" value="1"/>
</dbReference>
<feature type="region of interest" description="Disordered" evidence="7">
    <location>
        <begin position="1859"/>
        <end position="1878"/>
    </location>
</feature>
<reference evidence="13 14" key="1">
    <citation type="journal article" date="2018" name="Nat. Ecol. Evol.">
        <title>Genomic signatures of mitonuclear coevolution across populations of Tigriopus californicus.</title>
        <authorList>
            <person name="Barreto F.S."/>
            <person name="Watson E.T."/>
            <person name="Lima T.G."/>
            <person name="Willett C.S."/>
            <person name="Edmands S."/>
            <person name="Li W."/>
            <person name="Burton R.S."/>
        </authorList>
    </citation>
    <scope>NUCLEOTIDE SEQUENCE [LARGE SCALE GENOMIC DNA]</scope>
    <source>
        <strain evidence="13 14">San Diego</strain>
    </source>
</reference>
<dbReference type="Pfam" id="PF12371">
    <property type="entry name" value="TMEM131_like_N"/>
    <property type="match status" value="1"/>
</dbReference>
<evidence type="ECO:0000259" key="9">
    <source>
        <dbReference type="Pfam" id="PF24495"/>
    </source>
</evidence>
<name>A0A553P8L4_TIGCA</name>
<comment type="caution">
    <text evidence="13">The sequence shown here is derived from an EMBL/GenBank/DDBJ whole genome shotgun (WGS) entry which is preliminary data.</text>
</comment>
<feature type="domain" description="TMEM131 second Ig-like" evidence="9">
    <location>
        <begin position="240"/>
        <end position="329"/>
    </location>
</feature>
<feature type="compositionally biased region" description="Low complexity" evidence="7">
    <location>
        <begin position="98"/>
        <end position="110"/>
    </location>
</feature>
<feature type="compositionally biased region" description="Low complexity" evidence="7">
    <location>
        <begin position="1940"/>
        <end position="1956"/>
    </location>
</feature>
<feature type="region of interest" description="Disordered" evidence="7">
    <location>
        <begin position="1490"/>
        <end position="1768"/>
    </location>
</feature>
<evidence type="ECO:0000313" key="14">
    <source>
        <dbReference type="Proteomes" id="UP000318571"/>
    </source>
</evidence>
<gene>
    <name evidence="13" type="ORF">TCAL_01545</name>
</gene>
<evidence type="ECO:0000256" key="3">
    <source>
        <dbReference type="ARBA" id="ARBA00022692"/>
    </source>
</evidence>
<dbReference type="Pfam" id="PF24499">
    <property type="entry name" value="Ig_TMEM131L_4"/>
    <property type="match status" value="1"/>
</dbReference>
<feature type="compositionally biased region" description="Low complexity" evidence="7">
    <location>
        <begin position="1393"/>
        <end position="1407"/>
    </location>
</feature>
<feature type="compositionally biased region" description="Polar residues" evidence="7">
    <location>
        <begin position="1749"/>
        <end position="1759"/>
    </location>
</feature>
<dbReference type="PANTHER" id="PTHR22050:SF0">
    <property type="entry name" value="TRANSMEMBRANE PROTEIN 131 HOMOLOG"/>
    <property type="match status" value="1"/>
</dbReference>
<feature type="region of interest" description="Disordered" evidence="7">
    <location>
        <begin position="927"/>
        <end position="950"/>
    </location>
</feature>